<reference evidence="2" key="1">
    <citation type="submission" date="2019-07" db="EMBL/GenBank/DDBJ databases">
        <title>FDA dAtabase for Regulatory Grade micrObial Sequences (FDA-ARGOS): Supporting development and validation of Infectious Disease Dx tests.</title>
        <authorList>
            <person name="Bachman M."/>
            <person name="Young C."/>
            <person name="Tallon L."/>
            <person name="Sadzewicz L."/>
            <person name="Vavikolanu K."/>
            <person name="Mehta A."/>
            <person name="Aluvathingal J."/>
            <person name="Nadendla S."/>
            <person name="Nandy P."/>
            <person name="Geyer C."/>
            <person name="Yan Y."/>
            <person name="Sichtig H."/>
        </authorList>
    </citation>
    <scope>NUCLEOTIDE SEQUENCE</scope>
    <source>
        <strain evidence="2">FDAARGOS_618</strain>
    </source>
</reference>
<evidence type="ECO:0000259" key="1">
    <source>
        <dbReference type="Pfam" id="PF22917"/>
    </source>
</evidence>
<dbReference type="InterPro" id="IPR036291">
    <property type="entry name" value="NAD(P)-bd_dom_sf"/>
</dbReference>
<dbReference type="PANTHER" id="PTHR32487">
    <property type="entry name" value="3-OXO-DELTA(4,5)-STEROID 5-BETA-REDUCTASE"/>
    <property type="match status" value="1"/>
</dbReference>
<dbReference type="RefSeq" id="WP_035228642.1">
    <property type="nucleotide sequence ID" value="NZ_JABRWL010000006.1"/>
</dbReference>
<dbReference type="CDD" id="cd08948">
    <property type="entry name" value="5beta-POR_like_SDR_a"/>
    <property type="match status" value="1"/>
</dbReference>
<comment type="caution">
    <text evidence="2">The sequence shown here is derived from an EMBL/GenBank/DDBJ whole genome shotgun (WGS) entry which is preliminary data.</text>
</comment>
<organism evidence="2 3">
    <name type="scientific">Agrobacterium pusense</name>
    <dbReference type="NCBI Taxonomy" id="648995"/>
    <lineage>
        <taxon>Bacteria</taxon>
        <taxon>Pseudomonadati</taxon>
        <taxon>Pseudomonadota</taxon>
        <taxon>Alphaproteobacteria</taxon>
        <taxon>Hyphomicrobiales</taxon>
        <taxon>Rhizobiaceae</taxon>
        <taxon>Rhizobium/Agrobacterium group</taxon>
        <taxon>Agrobacterium</taxon>
    </lineage>
</organism>
<feature type="domain" description="PRISE-like Rossmann-fold" evidence="1">
    <location>
        <begin position="63"/>
        <end position="350"/>
    </location>
</feature>
<dbReference type="Pfam" id="PF22917">
    <property type="entry name" value="PRISE"/>
    <property type="match status" value="1"/>
</dbReference>
<evidence type="ECO:0000313" key="3">
    <source>
        <dbReference type="Proteomes" id="UP001155820"/>
    </source>
</evidence>
<protein>
    <submittedName>
        <fullName evidence="2">SDR family oxidoreductase</fullName>
    </submittedName>
</protein>
<dbReference type="Gene3D" id="3.40.50.720">
    <property type="entry name" value="NAD(P)-binding Rossmann-like Domain"/>
    <property type="match status" value="1"/>
</dbReference>
<dbReference type="EMBL" id="JABRWM010000006">
    <property type="protein sequence ID" value="NRF22100.1"/>
    <property type="molecule type" value="Genomic_DNA"/>
</dbReference>
<sequence>MSTKKALVVGASGVIGHAVVRLLQQQSDWTVTGISRRGAPAFMVGTPWITADINDPDALKQQSALSDITHVFYAAYAPHPDATEEARINGSMLGNLLAGLKAARAPLERVVLYQGGKVYGLHLGSVPSPTRETQPRHMPPNFYYDLEDVLVAASKENGWSYTLLRPDLVFGAIPGQPLNLAMAIATYAAFCREYQVPFAFPGNQGAYTSISQATDAGLLARASLWAATAPRAANEAYNVANGDYFRWENLWPWLAYQLQLRNAPPLKLKLVEHMRDKAQLWSRLARQHQLVVPNYEEAVGWGFADAIFNAEHDLMYDLTKLRQHGFHDTVRTDEALVETIRDLERLKIVPPLFPR</sequence>
<dbReference type="SUPFAM" id="SSF51735">
    <property type="entry name" value="NAD(P)-binding Rossmann-fold domains"/>
    <property type="match status" value="1"/>
</dbReference>
<proteinExistence type="predicted"/>
<gene>
    <name evidence="2" type="ORF">FOB26_23910</name>
</gene>
<dbReference type="PANTHER" id="PTHR32487:SF0">
    <property type="entry name" value="3-OXO-DELTA(4,5)-STEROID 5-BETA-REDUCTASE"/>
    <property type="match status" value="1"/>
</dbReference>
<name>A0AA44EPZ4_9HYPH</name>
<evidence type="ECO:0000313" key="2">
    <source>
        <dbReference type="EMBL" id="NRF22100.1"/>
    </source>
</evidence>
<accession>A0AA44EPZ4</accession>
<keyword evidence="3" id="KW-1185">Reference proteome</keyword>
<dbReference type="AlphaFoldDB" id="A0AA44EPZ4"/>
<dbReference type="Proteomes" id="UP001155820">
    <property type="component" value="Unassembled WGS sequence"/>
</dbReference>
<dbReference type="InterPro" id="IPR055222">
    <property type="entry name" value="PRISE-like_Rossmann-fold"/>
</dbReference>